<dbReference type="Gene3D" id="2.160.20.70">
    <property type="match status" value="1"/>
</dbReference>
<keyword evidence="5" id="KW-0963">Cytoplasm</keyword>
<dbReference type="PROSITE" id="PS51329">
    <property type="entry name" value="C_CAP_COFACTOR_C"/>
    <property type="match status" value="1"/>
</dbReference>
<name>A0ABP0TQK1_9BRYO</name>
<dbReference type="EMBL" id="OZ019905">
    <property type="protein sequence ID" value="CAK9202050.1"/>
    <property type="molecule type" value="Genomic_DNA"/>
</dbReference>
<accession>A0ABP0TQK1</accession>
<keyword evidence="9" id="KW-1185">Reference proteome</keyword>
<proteinExistence type="inferred from homology"/>
<dbReference type="InterPro" id="IPR006599">
    <property type="entry name" value="CARP_motif"/>
</dbReference>
<feature type="domain" description="C-CAP/cofactor C-like" evidence="7">
    <location>
        <begin position="360"/>
        <end position="501"/>
    </location>
</feature>
<protein>
    <recommendedName>
        <fullName evidence="4">TBCC domain-containing protein 1</fullName>
    </recommendedName>
</protein>
<dbReference type="InterPro" id="IPR012945">
    <property type="entry name" value="Tubulin-bd_cofactor_C_dom"/>
</dbReference>
<evidence type="ECO:0000256" key="1">
    <source>
        <dbReference type="ARBA" id="ARBA00004300"/>
    </source>
</evidence>
<evidence type="ECO:0000313" key="9">
    <source>
        <dbReference type="Proteomes" id="UP001497512"/>
    </source>
</evidence>
<evidence type="ECO:0000256" key="2">
    <source>
        <dbReference type="ARBA" id="ARBA00004647"/>
    </source>
</evidence>
<keyword evidence="6" id="KW-0206">Cytoskeleton</keyword>
<dbReference type="SUPFAM" id="SSF69340">
    <property type="entry name" value="C-terminal domain of adenylylcyclase associated protein"/>
    <property type="match status" value="1"/>
</dbReference>
<dbReference type="Proteomes" id="UP001497512">
    <property type="component" value="Chromosome 13"/>
</dbReference>
<dbReference type="InterPro" id="IPR016098">
    <property type="entry name" value="CAP/MinC_C"/>
</dbReference>
<dbReference type="InterPro" id="IPR036223">
    <property type="entry name" value="CAP_C_sf"/>
</dbReference>
<organism evidence="8 9">
    <name type="scientific">Sphagnum troendelagicum</name>
    <dbReference type="NCBI Taxonomy" id="128251"/>
    <lineage>
        <taxon>Eukaryota</taxon>
        <taxon>Viridiplantae</taxon>
        <taxon>Streptophyta</taxon>
        <taxon>Embryophyta</taxon>
        <taxon>Bryophyta</taxon>
        <taxon>Sphagnophytina</taxon>
        <taxon>Sphagnopsida</taxon>
        <taxon>Sphagnales</taxon>
        <taxon>Sphagnaceae</taxon>
        <taxon>Sphagnum</taxon>
    </lineage>
</organism>
<evidence type="ECO:0000256" key="4">
    <source>
        <dbReference type="ARBA" id="ARBA00017559"/>
    </source>
</evidence>
<dbReference type="PANTHER" id="PTHR16052">
    <property type="entry name" value="TBCC DOMAIN-CONTAINING PROTEIN 1"/>
    <property type="match status" value="1"/>
</dbReference>
<evidence type="ECO:0000256" key="5">
    <source>
        <dbReference type="ARBA" id="ARBA00022490"/>
    </source>
</evidence>
<dbReference type="SMART" id="SM00673">
    <property type="entry name" value="CARP"/>
    <property type="match status" value="2"/>
</dbReference>
<evidence type="ECO:0000259" key="7">
    <source>
        <dbReference type="PROSITE" id="PS51329"/>
    </source>
</evidence>
<dbReference type="PANTHER" id="PTHR16052:SF0">
    <property type="entry name" value="TBCC DOMAIN-CONTAINING PROTEIN 1"/>
    <property type="match status" value="1"/>
</dbReference>
<dbReference type="Pfam" id="PF07986">
    <property type="entry name" value="TBCC"/>
    <property type="match status" value="1"/>
</dbReference>
<reference evidence="8" key="1">
    <citation type="submission" date="2024-02" db="EMBL/GenBank/DDBJ databases">
        <authorList>
            <consortium name="ELIXIR-Norway"/>
            <consortium name="Elixir Norway"/>
        </authorList>
    </citation>
    <scope>NUCLEOTIDE SEQUENCE</scope>
</reference>
<gene>
    <name evidence="8" type="ORF">CSSPTR1EN2_LOCUS6213</name>
</gene>
<comment type="subcellular location">
    <subcellularLocation>
        <location evidence="1">Cytoplasm</location>
        <location evidence="1">Cytoskeleton</location>
        <location evidence="1">Microtubule organizing center</location>
        <location evidence="1">Centrosome</location>
    </subcellularLocation>
    <subcellularLocation>
        <location evidence="2">Cytoplasm</location>
        <location evidence="2">Cytoskeleton</location>
        <location evidence="2">Spindle pole</location>
    </subcellularLocation>
</comment>
<dbReference type="InterPro" id="IPR039589">
    <property type="entry name" value="TBCC1"/>
</dbReference>
<evidence type="ECO:0000256" key="3">
    <source>
        <dbReference type="ARBA" id="ARBA00008848"/>
    </source>
</evidence>
<evidence type="ECO:0000256" key="6">
    <source>
        <dbReference type="ARBA" id="ARBA00023212"/>
    </source>
</evidence>
<evidence type="ECO:0000313" key="8">
    <source>
        <dbReference type="EMBL" id="CAK9202050.1"/>
    </source>
</evidence>
<comment type="similarity">
    <text evidence="3">Belongs to the TBCC family.</text>
</comment>
<sequence>MNAGVLSCNPIGAAREEPWLHVRRELFEYGILPYPSLMHNDVVSGLRNLRDRLLLFQQASPICTWSLNNNSSSSSSSIKNGESDAVLTVEESSTGRQKRVATAAIAASLELSEAHAHLVLDTLASILPDEGEEGVDRLARTPLKEIDSVGADVDDVLLYLYVQSYRRVPSRPHRDAAAVADVWPSTSAIDRLLPSPSPLQARSVLFAKRLMPCQAEEEVNQLAYVQKHLPSLLALLAESTEDGENGTKVITAGKFERLGLLLRAKDANMVSIPLIQAAPFFANSDPAMPAAPVPLEQVLEWISLHICAASENLHQKPLIEKNGSSDSVATVASDVTDVMMMDAATSTVGSTTGSQTIFLPNGLLQLSNDWRPEGLTFVDGVVRASVLKQEQDIKGGSVKVSHCHDSAVYVLAPLKYVSVVGCSDSIVVLGAVGKTVRVEHCERVQLIVPTARITIANCRECLFYLGVNQLPLFTGDNHNLQVAPYNTFYPRLEVHLAQVGVDATVNRWDHILTLGLLDHNDTFIHTNGVANVQVEGAMLLQPEKFTIFTVPKWNENELGHELLTRANPFLLPKPYLLAQQHRSKAAENLKEMLYNAALEDNKKRHFTSAIHAHFREWLFASGNICQIYDLQRQD</sequence>
<dbReference type="InterPro" id="IPR017901">
    <property type="entry name" value="C-CAP_CF_C-like"/>
</dbReference>